<dbReference type="Proteomes" id="UP000247763">
    <property type="component" value="Chromosome"/>
</dbReference>
<reference evidence="4" key="1">
    <citation type="submission" date="2018-05" db="EMBL/GenBank/DDBJ databases">
        <title>Genome sequencing of Phenylobacterium sp. HYN0004.</title>
        <authorList>
            <person name="Yi H."/>
            <person name="Baek C."/>
        </authorList>
    </citation>
    <scope>NUCLEOTIDE SEQUENCE [LARGE SCALE GENOMIC DNA]</scope>
    <source>
        <strain evidence="4">HYN0004</strain>
    </source>
</reference>
<dbReference type="OrthoDB" id="7210731at2"/>
<evidence type="ECO:0008006" key="5">
    <source>
        <dbReference type="Google" id="ProtNLM"/>
    </source>
</evidence>
<gene>
    <name evidence="3" type="ORF">HYN04_10685</name>
</gene>
<feature type="region of interest" description="Disordered" evidence="1">
    <location>
        <begin position="25"/>
        <end position="50"/>
    </location>
</feature>
<name>A0A2Z3HXX0_9CAUL</name>
<accession>A0A2Z3HXX0</accession>
<dbReference type="RefSeq" id="WP_110450747.1">
    <property type="nucleotide sequence ID" value="NZ_CP029479.1"/>
</dbReference>
<feature type="signal peptide" evidence="2">
    <location>
        <begin position="1"/>
        <end position="25"/>
    </location>
</feature>
<keyword evidence="4" id="KW-1185">Reference proteome</keyword>
<protein>
    <recommendedName>
        <fullName evidence="5">Lipoprotein</fullName>
    </recommendedName>
</protein>
<evidence type="ECO:0000313" key="3">
    <source>
        <dbReference type="EMBL" id="AWM78181.1"/>
    </source>
</evidence>
<evidence type="ECO:0000313" key="4">
    <source>
        <dbReference type="Proteomes" id="UP000247763"/>
    </source>
</evidence>
<dbReference type="KEGG" id="phb:HYN04_10685"/>
<evidence type="ECO:0000256" key="1">
    <source>
        <dbReference type="SAM" id="MobiDB-lite"/>
    </source>
</evidence>
<dbReference type="EMBL" id="CP029479">
    <property type="protein sequence ID" value="AWM78181.1"/>
    <property type="molecule type" value="Genomic_DNA"/>
</dbReference>
<dbReference type="AlphaFoldDB" id="A0A2Z3HXX0"/>
<evidence type="ECO:0000256" key="2">
    <source>
        <dbReference type="SAM" id="SignalP"/>
    </source>
</evidence>
<feature type="chain" id="PRO_5016336668" description="Lipoprotein" evidence="2">
    <location>
        <begin position="26"/>
        <end position="235"/>
    </location>
</feature>
<proteinExistence type="predicted"/>
<sequence length="235" mass="24323">MKTLLPLLRPTAVLLAGALALSACDQPKPAPKSEAEAPAAKVRPPRPPEPIAWDPAQKAFVMDGTPLKSLAQWTFEAGTDGFQGAGSTLAARPGGGLDVTGDLFDPIVRFPKDLSVKGSEANAVLVRITRNRDTERWDGSLFWATAAHGEAAGFATKPVRGADPAVGETTIMVYDLAKPRKGGDDWLKSVITGIRLDLDDSAGGAFTLQQVAIVSIPGGATPEAAAVPAKAPAAP</sequence>
<organism evidence="3 4">
    <name type="scientific">Phenylobacterium parvum</name>
    <dbReference type="NCBI Taxonomy" id="2201350"/>
    <lineage>
        <taxon>Bacteria</taxon>
        <taxon>Pseudomonadati</taxon>
        <taxon>Pseudomonadota</taxon>
        <taxon>Alphaproteobacteria</taxon>
        <taxon>Caulobacterales</taxon>
        <taxon>Caulobacteraceae</taxon>
        <taxon>Phenylobacterium</taxon>
    </lineage>
</organism>
<keyword evidence="2" id="KW-0732">Signal</keyword>
<dbReference type="PROSITE" id="PS51257">
    <property type="entry name" value="PROKAR_LIPOPROTEIN"/>
    <property type="match status" value="1"/>
</dbReference>